<evidence type="ECO:0000256" key="2">
    <source>
        <dbReference type="ARBA" id="ARBA00023015"/>
    </source>
</evidence>
<keyword evidence="3" id="KW-0238">DNA-binding</keyword>
<evidence type="ECO:0000313" key="9">
    <source>
        <dbReference type="Proteomes" id="UP000231279"/>
    </source>
</evidence>
<gene>
    <name evidence="8" type="ORF">CDL12_11264</name>
</gene>
<evidence type="ECO:0000256" key="1">
    <source>
        <dbReference type="ARBA" id="ARBA00004123"/>
    </source>
</evidence>
<feature type="region of interest" description="Disordered" evidence="6">
    <location>
        <begin position="341"/>
        <end position="389"/>
    </location>
</feature>
<evidence type="ECO:0000313" key="8">
    <source>
        <dbReference type="EMBL" id="PIN16087.1"/>
    </source>
</evidence>
<dbReference type="SMART" id="SM01019">
    <property type="entry name" value="B3"/>
    <property type="match status" value="2"/>
</dbReference>
<dbReference type="STRING" id="429701.A0A2G9HEW8"/>
<dbReference type="Pfam" id="PF02362">
    <property type="entry name" value="B3"/>
    <property type="match status" value="2"/>
</dbReference>
<feature type="region of interest" description="Disordered" evidence="6">
    <location>
        <begin position="169"/>
        <end position="210"/>
    </location>
</feature>
<dbReference type="GO" id="GO:0003677">
    <property type="term" value="F:DNA binding"/>
    <property type="evidence" value="ECO:0007669"/>
    <property type="project" value="UniProtKB-KW"/>
</dbReference>
<evidence type="ECO:0000259" key="7">
    <source>
        <dbReference type="PROSITE" id="PS50863"/>
    </source>
</evidence>
<proteinExistence type="predicted"/>
<dbReference type="GO" id="GO:0005634">
    <property type="term" value="C:nucleus"/>
    <property type="evidence" value="ECO:0007669"/>
    <property type="project" value="UniProtKB-SubCell"/>
</dbReference>
<dbReference type="AlphaFoldDB" id="A0A2G9HEW8"/>
<dbReference type="OrthoDB" id="902883at2759"/>
<evidence type="ECO:0000256" key="6">
    <source>
        <dbReference type="SAM" id="MobiDB-lite"/>
    </source>
</evidence>
<feature type="compositionally biased region" description="Basic residues" evidence="6">
    <location>
        <begin position="186"/>
        <end position="197"/>
    </location>
</feature>
<dbReference type="InterPro" id="IPR015300">
    <property type="entry name" value="DNA-bd_pseudobarrel_sf"/>
</dbReference>
<feature type="domain" description="TF-B3" evidence="7">
    <location>
        <begin position="22"/>
        <end position="115"/>
    </location>
</feature>
<dbReference type="InterPro" id="IPR003340">
    <property type="entry name" value="B3_DNA-bd"/>
</dbReference>
<dbReference type="SUPFAM" id="SSF101936">
    <property type="entry name" value="DNA-binding pseudobarrel domain"/>
    <property type="match status" value="2"/>
</dbReference>
<evidence type="ECO:0000256" key="3">
    <source>
        <dbReference type="ARBA" id="ARBA00023125"/>
    </source>
</evidence>
<dbReference type="CDD" id="cd10017">
    <property type="entry name" value="B3_DNA"/>
    <property type="match status" value="2"/>
</dbReference>
<feature type="domain" description="TF-B3" evidence="7">
    <location>
        <begin position="237"/>
        <end position="333"/>
    </location>
</feature>
<reference evidence="9" key="1">
    <citation type="journal article" date="2018" name="Gigascience">
        <title>Genome assembly of the Pink Ipe (Handroanthus impetiginosus, Bignoniaceae), a highly valued, ecologically keystone Neotropical timber forest tree.</title>
        <authorList>
            <person name="Silva-Junior O.B."/>
            <person name="Grattapaglia D."/>
            <person name="Novaes E."/>
            <person name="Collevatti R.G."/>
        </authorList>
    </citation>
    <scope>NUCLEOTIDE SEQUENCE [LARGE SCALE GENOMIC DNA]</scope>
    <source>
        <strain evidence="9">cv. UFG-1</strain>
    </source>
</reference>
<organism evidence="8 9">
    <name type="scientific">Handroanthus impetiginosus</name>
    <dbReference type="NCBI Taxonomy" id="429701"/>
    <lineage>
        <taxon>Eukaryota</taxon>
        <taxon>Viridiplantae</taxon>
        <taxon>Streptophyta</taxon>
        <taxon>Embryophyta</taxon>
        <taxon>Tracheophyta</taxon>
        <taxon>Spermatophyta</taxon>
        <taxon>Magnoliopsida</taxon>
        <taxon>eudicotyledons</taxon>
        <taxon>Gunneridae</taxon>
        <taxon>Pentapetalae</taxon>
        <taxon>asterids</taxon>
        <taxon>lamiids</taxon>
        <taxon>Lamiales</taxon>
        <taxon>Bignoniaceae</taxon>
        <taxon>Crescentiina</taxon>
        <taxon>Tabebuia alliance</taxon>
        <taxon>Handroanthus</taxon>
    </lineage>
</organism>
<evidence type="ECO:0000256" key="4">
    <source>
        <dbReference type="ARBA" id="ARBA00023163"/>
    </source>
</evidence>
<dbReference type="PANTHER" id="PTHR31391">
    <property type="entry name" value="B3 DOMAIN-CONTAINING PROTEIN OS11G0197600-RELATED"/>
    <property type="match status" value="1"/>
</dbReference>
<evidence type="ECO:0000256" key="5">
    <source>
        <dbReference type="ARBA" id="ARBA00023242"/>
    </source>
</evidence>
<comment type="caution">
    <text evidence="8">The sequence shown here is derived from an EMBL/GenBank/DDBJ whole genome shotgun (WGS) entry which is preliminary data.</text>
</comment>
<sequence length="389" mass="44046">MVGNCVECRKCEENMYWSRFRTVQFCQFLSGRFREHLAIPKKFTNSLREKMLQTVSLRGPSGHVWNVGLVKNGDVLFLKLGWNAFVEDHGLQENDILIFKYSGDSRFDVSIFDQGSLCEKEACYFVKKCEHAVIGQGSKRRRSMQESSEDTTESSDGAADCQLIEKIQSGSARKDTSGAKLTQSTPRRRRKTKKGRRGSGESNVFQLKSRRRKVTEEEIKRAAEMANAAAAASADCFTVVMRPSHVYKGFFMSIPAEWAKANLPSRDESIVLRVKDQEWLAKYHYKGYGGGLTGGWRNFVMDNFLEAFDVCLFEHSKGTDNAFILDVKIFRVIQEVIPPCRTRGGGDTSREDTPRGALKQLGKSVRDSTDEEIDDDEDDDDDEEAEENV</sequence>
<comment type="subcellular location">
    <subcellularLocation>
        <location evidence="1">Nucleus</location>
    </subcellularLocation>
</comment>
<dbReference type="Proteomes" id="UP000231279">
    <property type="component" value="Unassembled WGS sequence"/>
</dbReference>
<dbReference type="InterPro" id="IPR044837">
    <property type="entry name" value="REM16-like"/>
</dbReference>
<feature type="region of interest" description="Disordered" evidence="6">
    <location>
        <begin position="136"/>
        <end position="157"/>
    </location>
</feature>
<dbReference type="Gene3D" id="2.40.330.10">
    <property type="entry name" value="DNA-binding pseudobarrel domain"/>
    <property type="match status" value="2"/>
</dbReference>
<dbReference type="PROSITE" id="PS50863">
    <property type="entry name" value="B3"/>
    <property type="match status" value="2"/>
</dbReference>
<keyword evidence="2" id="KW-0805">Transcription regulation</keyword>
<keyword evidence="5" id="KW-0539">Nucleus</keyword>
<protein>
    <recommendedName>
        <fullName evidence="7">TF-B3 domain-containing protein</fullName>
    </recommendedName>
</protein>
<dbReference type="EMBL" id="NKXS01001955">
    <property type="protein sequence ID" value="PIN16087.1"/>
    <property type="molecule type" value="Genomic_DNA"/>
</dbReference>
<keyword evidence="4" id="KW-0804">Transcription</keyword>
<name>A0A2G9HEW8_9LAMI</name>
<keyword evidence="9" id="KW-1185">Reference proteome</keyword>
<dbReference type="PANTHER" id="PTHR31391:SF157">
    <property type="entry name" value="B3 DOMAIN-CONTAINING PROTEIN REM16"/>
    <property type="match status" value="1"/>
</dbReference>
<feature type="compositionally biased region" description="Acidic residues" evidence="6">
    <location>
        <begin position="369"/>
        <end position="389"/>
    </location>
</feature>
<accession>A0A2G9HEW8</accession>